<accession>X1UK21</accession>
<comment type="caution">
    <text evidence="2">The sequence shown here is derived from an EMBL/GenBank/DDBJ whole genome shotgun (WGS) entry which is preliminary data.</text>
</comment>
<dbReference type="EMBL" id="BARW01032869">
    <property type="protein sequence ID" value="GAJ03932.1"/>
    <property type="molecule type" value="Genomic_DNA"/>
</dbReference>
<name>X1UK21_9ZZZZ</name>
<dbReference type="AlphaFoldDB" id="X1UK21"/>
<organism evidence="2">
    <name type="scientific">marine sediment metagenome</name>
    <dbReference type="NCBI Taxonomy" id="412755"/>
    <lineage>
        <taxon>unclassified sequences</taxon>
        <taxon>metagenomes</taxon>
        <taxon>ecological metagenomes</taxon>
    </lineage>
</organism>
<protein>
    <submittedName>
        <fullName evidence="2">Uncharacterized protein</fullName>
    </submittedName>
</protein>
<feature type="compositionally biased region" description="Basic and acidic residues" evidence="1">
    <location>
        <begin position="32"/>
        <end position="49"/>
    </location>
</feature>
<feature type="non-terminal residue" evidence="2">
    <location>
        <position position="1"/>
    </location>
</feature>
<reference evidence="2" key="1">
    <citation type="journal article" date="2014" name="Front. Microbiol.">
        <title>High frequency of phylogenetically diverse reductive dehalogenase-homologous genes in deep subseafloor sedimentary metagenomes.</title>
        <authorList>
            <person name="Kawai M."/>
            <person name="Futagami T."/>
            <person name="Toyoda A."/>
            <person name="Takaki Y."/>
            <person name="Nishi S."/>
            <person name="Hori S."/>
            <person name="Arai W."/>
            <person name="Tsubouchi T."/>
            <person name="Morono Y."/>
            <person name="Uchiyama I."/>
            <person name="Ito T."/>
            <person name="Fujiyama A."/>
            <person name="Inagaki F."/>
            <person name="Takami H."/>
        </authorList>
    </citation>
    <scope>NUCLEOTIDE SEQUENCE</scope>
    <source>
        <strain evidence="2">Expedition CK06-06</strain>
    </source>
</reference>
<feature type="region of interest" description="Disordered" evidence="1">
    <location>
        <begin position="32"/>
        <end position="65"/>
    </location>
</feature>
<sequence>PLVTSFKFSCSCGILLKIIKKIIVLQGESMKKNEKKEYKKPEITEHENLNEVTKGEVTPPSSEPQ</sequence>
<evidence type="ECO:0000256" key="1">
    <source>
        <dbReference type="SAM" id="MobiDB-lite"/>
    </source>
</evidence>
<evidence type="ECO:0000313" key="2">
    <source>
        <dbReference type="EMBL" id="GAJ03932.1"/>
    </source>
</evidence>
<proteinExistence type="predicted"/>
<gene>
    <name evidence="2" type="ORF">S12H4_51919</name>
</gene>